<dbReference type="Proteomes" id="UP001159363">
    <property type="component" value="Chromosome 16"/>
</dbReference>
<evidence type="ECO:0000256" key="1">
    <source>
        <dbReference type="SAM" id="MobiDB-lite"/>
    </source>
</evidence>
<dbReference type="EMBL" id="JARBHB010000017">
    <property type="protein sequence ID" value="KAJ8865603.1"/>
    <property type="molecule type" value="Genomic_DNA"/>
</dbReference>
<proteinExistence type="predicted"/>
<comment type="caution">
    <text evidence="2">The sequence shown here is derived from an EMBL/GenBank/DDBJ whole genome shotgun (WGS) entry which is preliminary data.</text>
</comment>
<name>A0ABQ9G2P5_9NEOP</name>
<evidence type="ECO:0000313" key="3">
    <source>
        <dbReference type="Proteomes" id="UP001159363"/>
    </source>
</evidence>
<protein>
    <submittedName>
        <fullName evidence="2">Uncharacterized protein</fullName>
    </submittedName>
</protein>
<feature type="region of interest" description="Disordered" evidence="1">
    <location>
        <begin position="1"/>
        <end position="31"/>
    </location>
</feature>
<sequence length="193" mass="21638">MESCLTHTDDGNCSAEGKRLKNVADPKEDKDGVNKAHIESLNAESITLIQSVLERTCNDVMASINDTAVKLRVIPTVVEILIDRKIRRTEDLFKTSSVDILDKILPLLITLENTIDNIENLLTSFYMANEEAFKPITKRLGNMKPAPSPPSTVAVKIEPDIEPKSQNKLKHTTLDDGDLHCLYGNEEKNRRRN</sequence>
<organism evidence="2 3">
    <name type="scientific">Dryococelus australis</name>
    <dbReference type="NCBI Taxonomy" id="614101"/>
    <lineage>
        <taxon>Eukaryota</taxon>
        <taxon>Metazoa</taxon>
        <taxon>Ecdysozoa</taxon>
        <taxon>Arthropoda</taxon>
        <taxon>Hexapoda</taxon>
        <taxon>Insecta</taxon>
        <taxon>Pterygota</taxon>
        <taxon>Neoptera</taxon>
        <taxon>Polyneoptera</taxon>
        <taxon>Phasmatodea</taxon>
        <taxon>Verophasmatodea</taxon>
        <taxon>Anareolatae</taxon>
        <taxon>Phasmatidae</taxon>
        <taxon>Eurycanthinae</taxon>
        <taxon>Dryococelus</taxon>
    </lineage>
</organism>
<evidence type="ECO:0000313" key="2">
    <source>
        <dbReference type="EMBL" id="KAJ8865603.1"/>
    </source>
</evidence>
<reference evidence="2 3" key="1">
    <citation type="submission" date="2023-02" db="EMBL/GenBank/DDBJ databases">
        <title>LHISI_Scaffold_Assembly.</title>
        <authorList>
            <person name="Stuart O.P."/>
            <person name="Cleave R."/>
            <person name="Magrath M.J.L."/>
            <person name="Mikheyev A.S."/>
        </authorList>
    </citation>
    <scope>NUCLEOTIDE SEQUENCE [LARGE SCALE GENOMIC DNA]</scope>
    <source>
        <strain evidence="2">Daus_M_001</strain>
        <tissue evidence="2">Leg muscle</tissue>
    </source>
</reference>
<keyword evidence="3" id="KW-1185">Reference proteome</keyword>
<accession>A0ABQ9G2P5</accession>
<gene>
    <name evidence="2" type="ORF">PR048_033123</name>
</gene>
<feature type="compositionally biased region" description="Basic and acidic residues" evidence="1">
    <location>
        <begin position="16"/>
        <end position="31"/>
    </location>
</feature>